<evidence type="ECO:0000313" key="3">
    <source>
        <dbReference type="Proteomes" id="UP000606921"/>
    </source>
</evidence>
<organism evidence="2 3">
    <name type="scientific">Pseudorhizobium endolithicum</name>
    <dbReference type="NCBI Taxonomy" id="1191678"/>
    <lineage>
        <taxon>Bacteria</taxon>
        <taxon>Pseudomonadati</taxon>
        <taxon>Pseudomonadota</taxon>
        <taxon>Alphaproteobacteria</taxon>
        <taxon>Hyphomicrobiales</taxon>
        <taxon>Rhizobiaceae</taxon>
        <taxon>Rhizobium/Agrobacterium group</taxon>
        <taxon>Pseudorhizobium</taxon>
    </lineage>
</organism>
<keyword evidence="2" id="KW-0378">Hydrolase</keyword>
<dbReference type="EMBL" id="CABFWF030000001">
    <property type="protein sequence ID" value="CAD7023761.1"/>
    <property type="molecule type" value="Genomic_DNA"/>
</dbReference>
<dbReference type="Gene3D" id="3.40.50.1820">
    <property type="entry name" value="alpha/beta hydrolase"/>
    <property type="match status" value="1"/>
</dbReference>
<dbReference type="SUPFAM" id="SSF53474">
    <property type="entry name" value="alpha/beta-Hydrolases"/>
    <property type="match status" value="1"/>
</dbReference>
<comment type="caution">
    <text evidence="2">The sequence shown here is derived from an EMBL/GenBank/DDBJ whole genome shotgun (WGS) entry which is preliminary data.</text>
</comment>
<dbReference type="PANTHER" id="PTHR11614">
    <property type="entry name" value="PHOSPHOLIPASE-RELATED"/>
    <property type="match status" value="1"/>
</dbReference>
<evidence type="ECO:0000313" key="2">
    <source>
        <dbReference type="EMBL" id="CAD7023761.1"/>
    </source>
</evidence>
<dbReference type="InterPro" id="IPR022742">
    <property type="entry name" value="Hydrolase_4"/>
</dbReference>
<dbReference type="Proteomes" id="UP000606921">
    <property type="component" value="Unassembled WGS sequence"/>
</dbReference>
<proteinExistence type="predicted"/>
<name>A0ABN7JI29_9HYPH</name>
<accession>A0ABN7JI29</accession>
<dbReference type="InterPro" id="IPR051044">
    <property type="entry name" value="MAG_DAG_Lipase"/>
</dbReference>
<sequence>MFEETRRLESATGASLAYHYQPAAGSARGILLICHGLAEHSRRYGEFAALMAGRGWHVYAHDHRGHGATTAPDAPLGRFAARNGDRKVVEDVHMMRMHALDAHPGLPVLLFGHSMGGLIALNAASDRPSDYQGLAVWNSNLHPGPSGRFAQLVLKAEKALKGADVPSTILPKATFRAWGRSMPEKRTDFDWLSSDPKEVDKYIADPLCGFDASVSLWIDLFAMTFRGPALVGRLPKTMPVHLIGGTDDPATNRGREILWLAEHLRRAGLSQVTAKLWPDTRHETLKEKVRRQAMEEFADWAEGALPLQTE</sequence>
<dbReference type="GO" id="GO:0016787">
    <property type="term" value="F:hydrolase activity"/>
    <property type="evidence" value="ECO:0007669"/>
    <property type="project" value="UniProtKB-KW"/>
</dbReference>
<keyword evidence="3" id="KW-1185">Reference proteome</keyword>
<gene>
    <name evidence="2" type="ORF">REJC140_00318</name>
</gene>
<protein>
    <submittedName>
        <fullName evidence="2">Alpha/beta hydrolase</fullName>
    </submittedName>
</protein>
<dbReference type="InterPro" id="IPR029058">
    <property type="entry name" value="AB_hydrolase_fold"/>
</dbReference>
<feature type="domain" description="Serine aminopeptidase S33" evidence="1">
    <location>
        <begin position="26"/>
        <end position="288"/>
    </location>
</feature>
<dbReference type="Pfam" id="PF12146">
    <property type="entry name" value="Hydrolase_4"/>
    <property type="match status" value="1"/>
</dbReference>
<evidence type="ECO:0000259" key="1">
    <source>
        <dbReference type="Pfam" id="PF12146"/>
    </source>
</evidence>
<reference evidence="2 3" key="1">
    <citation type="submission" date="2020-11" db="EMBL/GenBank/DDBJ databases">
        <authorList>
            <person name="Lassalle F."/>
        </authorList>
    </citation>
    <scope>NUCLEOTIDE SEQUENCE [LARGE SCALE GENOMIC DNA]</scope>
    <source>
        <strain evidence="2 3">JC140</strain>
    </source>
</reference>
<dbReference type="RefSeq" id="WP_142591090.1">
    <property type="nucleotide sequence ID" value="NZ_CABFWF030000001.1"/>
</dbReference>